<evidence type="ECO:0000259" key="6">
    <source>
        <dbReference type="PROSITE" id="PS50832"/>
    </source>
</evidence>
<dbReference type="InterPro" id="IPR012340">
    <property type="entry name" value="NA-bd_OB-fold"/>
</dbReference>
<evidence type="ECO:0000256" key="3">
    <source>
        <dbReference type="ARBA" id="ARBA00022917"/>
    </source>
</evidence>
<dbReference type="GO" id="GO:0005829">
    <property type="term" value="C:cytosol"/>
    <property type="evidence" value="ECO:0007669"/>
    <property type="project" value="TreeGrafter"/>
</dbReference>
<accession>A0A1G2DCY3</accession>
<reference evidence="7 8" key="1">
    <citation type="journal article" date="2016" name="Nat. Commun.">
        <title>Thousands of microbial genomes shed light on interconnected biogeochemical processes in an aquifer system.</title>
        <authorList>
            <person name="Anantharaman K."/>
            <person name="Brown C.T."/>
            <person name="Hug L.A."/>
            <person name="Sharon I."/>
            <person name="Castelle C.J."/>
            <person name="Probst A.J."/>
            <person name="Thomas B.C."/>
            <person name="Singh A."/>
            <person name="Wilkins M.J."/>
            <person name="Karaoz U."/>
            <person name="Brodie E.L."/>
            <person name="Williams K.H."/>
            <person name="Hubbard S.S."/>
            <person name="Banfield J.F."/>
        </authorList>
    </citation>
    <scope>NUCLEOTIDE SEQUENCE [LARGE SCALE GENOMIC DNA]</scope>
</reference>
<keyword evidence="2 5" id="KW-0396">Initiation factor</keyword>
<sequence length="72" mass="8042">MSDDKQKEPLITGTITEALPNTMFRVTTEGGEEVLAYLSGKMRIHRIKVLVGDKVALEDNPYGGKLRIVKRL</sequence>
<comment type="caution">
    <text evidence="7">The sequence shown here is derived from an EMBL/GenBank/DDBJ whole genome shotgun (WGS) entry which is preliminary data.</text>
</comment>
<name>A0A1G2DCY3_9BACT</name>
<evidence type="ECO:0000256" key="4">
    <source>
        <dbReference type="NCBIfam" id="TIGR00008"/>
    </source>
</evidence>
<dbReference type="PANTHER" id="PTHR33370">
    <property type="entry name" value="TRANSLATION INITIATION FACTOR IF-1, CHLOROPLASTIC"/>
    <property type="match status" value="1"/>
</dbReference>
<gene>
    <name evidence="7" type="ORF">A2942_04140</name>
</gene>
<dbReference type="InterPro" id="IPR004368">
    <property type="entry name" value="TIF_IF1"/>
</dbReference>
<dbReference type="PROSITE" id="PS50832">
    <property type="entry name" value="S1_IF1_TYPE"/>
    <property type="match status" value="1"/>
</dbReference>
<dbReference type="Gene3D" id="2.40.50.140">
    <property type="entry name" value="Nucleic acid-binding proteins"/>
    <property type="match status" value="1"/>
</dbReference>
<feature type="domain" description="S1-like" evidence="6">
    <location>
        <begin position="1"/>
        <end position="72"/>
    </location>
</feature>
<dbReference type="EMBL" id="MHLP01000038">
    <property type="protein sequence ID" value="OGZ11373.1"/>
    <property type="molecule type" value="Genomic_DNA"/>
</dbReference>
<evidence type="ECO:0000256" key="1">
    <source>
        <dbReference type="ARBA" id="ARBA00010939"/>
    </source>
</evidence>
<dbReference type="SUPFAM" id="SSF50249">
    <property type="entry name" value="Nucleic acid-binding proteins"/>
    <property type="match status" value="1"/>
</dbReference>
<dbReference type="STRING" id="1798665.A2942_04140"/>
<protein>
    <recommendedName>
        <fullName evidence="4">Translation initiation factor IF-1</fullName>
    </recommendedName>
</protein>
<evidence type="ECO:0000256" key="5">
    <source>
        <dbReference type="PROSITE-ProRule" id="PRU00181"/>
    </source>
</evidence>
<evidence type="ECO:0000313" key="7">
    <source>
        <dbReference type="EMBL" id="OGZ11373.1"/>
    </source>
</evidence>
<dbReference type="InterPro" id="IPR006196">
    <property type="entry name" value="RNA-binding_domain_S1_IF1"/>
</dbReference>
<comment type="similarity">
    <text evidence="1">Belongs to the IF-1 family.</text>
</comment>
<proteinExistence type="inferred from homology"/>
<dbReference type="GO" id="GO:0043022">
    <property type="term" value="F:ribosome binding"/>
    <property type="evidence" value="ECO:0007669"/>
    <property type="project" value="TreeGrafter"/>
</dbReference>
<dbReference type="PANTHER" id="PTHR33370:SF1">
    <property type="entry name" value="TRANSLATION INITIATION FACTOR IF-1, CHLOROPLASTIC"/>
    <property type="match status" value="1"/>
</dbReference>
<evidence type="ECO:0000256" key="2">
    <source>
        <dbReference type="ARBA" id="ARBA00022540"/>
    </source>
</evidence>
<evidence type="ECO:0000313" key="8">
    <source>
        <dbReference type="Proteomes" id="UP000178534"/>
    </source>
</evidence>
<organism evidence="7 8">
    <name type="scientific">Candidatus Lloydbacteria bacterium RIFCSPLOWO2_01_FULL_50_20</name>
    <dbReference type="NCBI Taxonomy" id="1798665"/>
    <lineage>
        <taxon>Bacteria</taxon>
        <taxon>Candidatus Lloydiibacteriota</taxon>
    </lineage>
</organism>
<dbReference type="Proteomes" id="UP000178534">
    <property type="component" value="Unassembled WGS sequence"/>
</dbReference>
<keyword evidence="3 5" id="KW-0648">Protein biosynthesis</keyword>
<dbReference type="GO" id="GO:0003723">
    <property type="term" value="F:RNA binding"/>
    <property type="evidence" value="ECO:0007669"/>
    <property type="project" value="InterPro"/>
</dbReference>
<dbReference type="Pfam" id="PF01176">
    <property type="entry name" value="eIF-1a"/>
    <property type="match status" value="1"/>
</dbReference>
<dbReference type="AlphaFoldDB" id="A0A1G2DCY3"/>
<dbReference type="GO" id="GO:0003743">
    <property type="term" value="F:translation initiation factor activity"/>
    <property type="evidence" value="ECO:0007669"/>
    <property type="project" value="UniProtKB-UniRule"/>
</dbReference>
<dbReference type="NCBIfam" id="TIGR00008">
    <property type="entry name" value="infA"/>
    <property type="match status" value="1"/>
</dbReference>